<dbReference type="InterPro" id="IPR006674">
    <property type="entry name" value="HD_domain"/>
</dbReference>
<gene>
    <name evidence="9" type="ORF">EDD74_11186</name>
</gene>
<dbReference type="EMBL" id="SLZV01000011">
    <property type="protein sequence ID" value="TCS68141.1"/>
    <property type="molecule type" value="Genomic_DNA"/>
</dbReference>
<dbReference type="Pfam" id="PF13023">
    <property type="entry name" value="HD_3"/>
    <property type="match status" value="1"/>
</dbReference>
<accession>A0A4R3JS13</accession>
<dbReference type="InterPro" id="IPR039356">
    <property type="entry name" value="YfbR/HDDC2"/>
</dbReference>
<organism evidence="9 10">
    <name type="scientific">Faecalimonas umbilicata</name>
    <dbReference type="NCBI Taxonomy" id="1912855"/>
    <lineage>
        <taxon>Bacteria</taxon>
        <taxon>Bacillati</taxon>
        <taxon>Bacillota</taxon>
        <taxon>Clostridia</taxon>
        <taxon>Lachnospirales</taxon>
        <taxon>Lachnospiraceae</taxon>
        <taxon>Faecalimonas</taxon>
    </lineage>
</organism>
<evidence type="ECO:0000256" key="3">
    <source>
        <dbReference type="ARBA" id="ARBA00001941"/>
    </source>
</evidence>
<feature type="domain" description="HD/PDEase" evidence="8">
    <location>
        <begin position="50"/>
        <end position="165"/>
    </location>
</feature>
<comment type="catalytic activity">
    <reaction evidence="1">
        <text>a 2'-deoxyribonucleoside 5'-phosphate + H2O = a 2'-deoxyribonucleoside + phosphate</text>
        <dbReference type="Rhea" id="RHEA:36167"/>
        <dbReference type="ChEBI" id="CHEBI:15377"/>
        <dbReference type="ChEBI" id="CHEBI:18274"/>
        <dbReference type="ChEBI" id="CHEBI:43474"/>
        <dbReference type="ChEBI" id="CHEBI:65317"/>
        <dbReference type="EC" id="3.1.3.89"/>
    </reaction>
</comment>
<dbReference type="Proteomes" id="UP000294613">
    <property type="component" value="Unassembled WGS sequence"/>
</dbReference>
<dbReference type="GO" id="GO:0005737">
    <property type="term" value="C:cytoplasm"/>
    <property type="evidence" value="ECO:0007669"/>
    <property type="project" value="TreeGrafter"/>
</dbReference>
<evidence type="ECO:0000256" key="7">
    <source>
        <dbReference type="ARBA" id="ARBA00022801"/>
    </source>
</evidence>
<evidence type="ECO:0000313" key="9">
    <source>
        <dbReference type="EMBL" id="TCS68141.1"/>
    </source>
</evidence>
<evidence type="ECO:0000256" key="5">
    <source>
        <dbReference type="ARBA" id="ARBA00012964"/>
    </source>
</evidence>
<evidence type="ECO:0000259" key="8">
    <source>
        <dbReference type="SMART" id="SM00471"/>
    </source>
</evidence>
<comment type="cofactor">
    <cofactor evidence="2">
        <name>Mn(2+)</name>
        <dbReference type="ChEBI" id="CHEBI:29035"/>
    </cofactor>
</comment>
<dbReference type="PANTHER" id="PTHR11845:SF13">
    <property type="entry name" value="5'-DEOXYNUCLEOTIDASE HDDC2"/>
    <property type="match status" value="1"/>
</dbReference>
<dbReference type="Gene3D" id="1.10.3210.10">
    <property type="entry name" value="Hypothetical protein af1432"/>
    <property type="match status" value="1"/>
</dbReference>
<dbReference type="SMART" id="SM00471">
    <property type="entry name" value="HDc"/>
    <property type="match status" value="1"/>
</dbReference>
<keyword evidence="7 9" id="KW-0378">Hydrolase</keyword>
<evidence type="ECO:0000256" key="6">
    <source>
        <dbReference type="ARBA" id="ARBA00022723"/>
    </source>
</evidence>
<dbReference type="EC" id="3.1.3.89" evidence="5"/>
<keyword evidence="6" id="KW-0479">Metal-binding</keyword>
<comment type="cofactor">
    <cofactor evidence="3">
        <name>Co(2+)</name>
        <dbReference type="ChEBI" id="CHEBI:48828"/>
    </cofactor>
</comment>
<comment type="subunit">
    <text evidence="4">Homodimer.</text>
</comment>
<dbReference type="GO" id="GO:0046872">
    <property type="term" value="F:metal ion binding"/>
    <property type="evidence" value="ECO:0007669"/>
    <property type="project" value="UniProtKB-KW"/>
</dbReference>
<dbReference type="SUPFAM" id="SSF109604">
    <property type="entry name" value="HD-domain/PDEase-like"/>
    <property type="match status" value="1"/>
</dbReference>
<reference evidence="9 10" key="1">
    <citation type="submission" date="2019-03" db="EMBL/GenBank/DDBJ databases">
        <title>Genomic Encyclopedia of Type Strains, Phase IV (KMG-IV): sequencing the most valuable type-strain genomes for metagenomic binning, comparative biology and taxonomic classification.</title>
        <authorList>
            <person name="Goeker M."/>
        </authorList>
    </citation>
    <scope>NUCLEOTIDE SEQUENCE [LARGE SCALE GENOMIC DNA]</scope>
    <source>
        <strain evidence="9 10">DSM 103426</strain>
    </source>
</reference>
<dbReference type="GO" id="GO:0002953">
    <property type="term" value="F:5'-deoxynucleotidase activity"/>
    <property type="evidence" value="ECO:0007669"/>
    <property type="project" value="UniProtKB-EC"/>
</dbReference>
<dbReference type="PANTHER" id="PTHR11845">
    <property type="entry name" value="5'-DEOXYNUCLEOTIDASE HDDC2"/>
    <property type="match status" value="1"/>
</dbReference>
<evidence type="ECO:0000256" key="2">
    <source>
        <dbReference type="ARBA" id="ARBA00001936"/>
    </source>
</evidence>
<protein>
    <recommendedName>
        <fullName evidence="5">5'-deoxynucleotidase</fullName>
        <ecNumber evidence="5">3.1.3.89</ecNumber>
    </recommendedName>
</protein>
<dbReference type="CDD" id="cd00077">
    <property type="entry name" value="HDc"/>
    <property type="match status" value="1"/>
</dbReference>
<dbReference type="InterPro" id="IPR003607">
    <property type="entry name" value="HD/PDEase_dom"/>
</dbReference>
<dbReference type="AlphaFoldDB" id="A0A4R3JS13"/>
<evidence type="ECO:0000313" key="10">
    <source>
        <dbReference type="Proteomes" id="UP000294613"/>
    </source>
</evidence>
<proteinExistence type="predicted"/>
<name>A0A4R3JS13_9FIRM</name>
<sequence>MIKIKYILFRDNFFILKEGIKMEGKELLHTLAVAERLKDTTRHCYTSKGRQESVAEHSWMMTLMAFFMKNEFPDADINKIIQMCIIHDLGECFTGDIPTFRKTKEHEDTEEHLLNAWIDTLPEATKKEMKDLYKEMAEKQTIEAKIYKAIDSLEALIQHNFSDISTWSENEFELNLTYADDRVGFSKYLSDLREEIRKDTMKKISKC</sequence>
<evidence type="ECO:0000256" key="1">
    <source>
        <dbReference type="ARBA" id="ARBA00001638"/>
    </source>
</evidence>
<comment type="caution">
    <text evidence="9">The sequence shown here is derived from an EMBL/GenBank/DDBJ whole genome shotgun (WGS) entry which is preliminary data.</text>
</comment>
<evidence type="ECO:0000256" key="4">
    <source>
        <dbReference type="ARBA" id="ARBA00011738"/>
    </source>
</evidence>